<evidence type="ECO:0000256" key="1">
    <source>
        <dbReference type="ARBA" id="ARBA00004448"/>
    </source>
</evidence>
<dbReference type="AlphaFoldDB" id="A0A7D6Z813"/>
<keyword evidence="14 16" id="KW-0472">Membrane</keyword>
<feature type="transmembrane region" description="Helical" evidence="16">
    <location>
        <begin position="86"/>
        <end position="109"/>
    </location>
</feature>
<proteinExistence type="inferred from homology"/>
<evidence type="ECO:0000259" key="20">
    <source>
        <dbReference type="Pfam" id="PF06455"/>
    </source>
</evidence>
<evidence type="ECO:0000259" key="19">
    <source>
        <dbReference type="Pfam" id="PF00662"/>
    </source>
</evidence>
<evidence type="ECO:0000256" key="15">
    <source>
        <dbReference type="ARBA" id="ARBA00049551"/>
    </source>
</evidence>
<keyword evidence="17" id="KW-0732">Signal</keyword>
<keyword evidence="11 16" id="KW-0520">NAD</keyword>
<sequence>MDLPLVLTTLTLLTLATLSTPIILPLLLSNPDNNPTTITNTVKTSFLMSLVPMSIHIYTGTESLTTSWEWKFIMTFKIPISLKMDFYSLTFFPIALFVSWSILQFATWYMASDPFITKFFSHLLLFLIAMLILIVANNLFVLFIGWEGVGIMSFLLISWWHGRAEANTSALQAVLYNRIGDVGLILCMAWLAHTSNTWELQQLYYPTQTPTLPLLGLILAATGKSTQFGLHPWLPATMEGPTPVSALLHSSMMVVAGIFLLIQTHPMFNTNQTALTLCLCLAALSTLFAAKCALTQNDINKIIAFSTSSQLGLMMVTIGLNLPQLAFLHISTHAFFKAMLFLCSGSIIHNLHGQQDIPKMGGLQKMLPTTTSCLTIGNLALMGTPFLAGFYSKDQIIESLNTSYLNAWALLLTLLATTFTAAYTIRMTVLVQTGFTRIPPLTPMNENNPAVTSPLTRLALGSITAGFVITSYIPPAKTPPMTMPLSIKITALVVTALGIAIALEISKMSQTLILTKQSRTYNFSISLGYFNPLMHRSSMKTLLTGGQNIASHLIDLSWYKLLGPEGLANLQATTAKTMTTLHSGLIKSYLGSFALSILIILMSTQ</sequence>
<evidence type="ECO:0000256" key="10">
    <source>
        <dbReference type="ARBA" id="ARBA00022989"/>
    </source>
</evidence>
<dbReference type="PANTHER" id="PTHR42829">
    <property type="entry name" value="NADH-UBIQUINONE OXIDOREDUCTASE CHAIN 5"/>
    <property type="match status" value="1"/>
</dbReference>
<feature type="domain" description="NADH dehydrogenase subunit 5 C-terminal" evidence="20">
    <location>
        <begin position="423"/>
        <end position="603"/>
    </location>
</feature>
<evidence type="ECO:0000256" key="2">
    <source>
        <dbReference type="ARBA" id="ARBA00012944"/>
    </source>
</evidence>
<dbReference type="EC" id="7.1.1.2" evidence="2 16"/>
<dbReference type="NCBIfam" id="TIGR01974">
    <property type="entry name" value="NDH_I_L"/>
    <property type="match status" value="1"/>
</dbReference>
<evidence type="ECO:0000256" key="8">
    <source>
        <dbReference type="ARBA" id="ARBA00022967"/>
    </source>
</evidence>
<geneLocation type="mitochondrion" evidence="21"/>
<feature type="transmembrane region" description="Helical" evidence="16">
    <location>
        <begin position="243"/>
        <end position="262"/>
    </location>
</feature>
<evidence type="ECO:0000256" key="7">
    <source>
        <dbReference type="ARBA" id="ARBA00022792"/>
    </source>
</evidence>
<evidence type="ECO:0000256" key="6">
    <source>
        <dbReference type="ARBA" id="ARBA00022692"/>
    </source>
</evidence>
<evidence type="ECO:0000256" key="9">
    <source>
        <dbReference type="ARBA" id="ARBA00022982"/>
    </source>
</evidence>
<dbReference type="InterPro" id="IPR003945">
    <property type="entry name" value="NU5C-like"/>
</dbReference>
<evidence type="ECO:0000256" key="4">
    <source>
        <dbReference type="ARBA" id="ARBA00022448"/>
    </source>
</evidence>
<dbReference type="GO" id="GO:0042773">
    <property type="term" value="P:ATP synthesis coupled electron transport"/>
    <property type="evidence" value="ECO:0007669"/>
    <property type="project" value="InterPro"/>
</dbReference>
<keyword evidence="9" id="KW-0249">Electron transport</keyword>
<accession>A0A7D6Z813</accession>
<dbReference type="Pfam" id="PF00662">
    <property type="entry name" value="Proton_antipo_N"/>
    <property type="match status" value="1"/>
</dbReference>
<dbReference type="GeneID" id="58902376"/>
<keyword evidence="7" id="KW-0999">Mitochondrion inner membrane</keyword>
<feature type="transmembrane region" description="Helical" evidence="16">
    <location>
        <begin position="586"/>
        <end position="604"/>
    </location>
</feature>
<feature type="transmembrane region" description="Helical" evidence="16">
    <location>
        <begin position="302"/>
        <end position="322"/>
    </location>
</feature>
<dbReference type="CTD" id="4540"/>
<evidence type="ECO:0000256" key="17">
    <source>
        <dbReference type="SAM" id="SignalP"/>
    </source>
</evidence>
<feature type="signal peptide" evidence="17">
    <location>
        <begin position="1"/>
        <end position="19"/>
    </location>
</feature>
<name>A0A7D6Z813_9PASS</name>
<keyword evidence="13 16" id="KW-0496">Mitochondrion</keyword>
<feature type="transmembrane region" description="Helical" evidence="16">
    <location>
        <begin position="372"/>
        <end position="392"/>
    </location>
</feature>
<evidence type="ECO:0000256" key="11">
    <source>
        <dbReference type="ARBA" id="ARBA00023027"/>
    </source>
</evidence>
<dbReference type="EMBL" id="MN844887">
    <property type="protein sequence ID" value="QLX47619.1"/>
    <property type="molecule type" value="Genomic_DNA"/>
</dbReference>
<dbReference type="GO" id="GO:0003954">
    <property type="term" value="F:NADH dehydrogenase activity"/>
    <property type="evidence" value="ECO:0007669"/>
    <property type="project" value="TreeGrafter"/>
</dbReference>
<organism evidence="21">
    <name type="scientific">Hirundo aethiopica</name>
    <dbReference type="NCBI Taxonomy" id="317129"/>
    <lineage>
        <taxon>Eukaryota</taxon>
        <taxon>Metazoa</taxon>
        <taxon>Chordata</taxon>
        <taxon>Craniata</taxon>
        <taxon>Vertebrata</taxon>
        <taxon>Euteleostomi</taxon>
        <taxon>Archelosauria</taxon>
        <taxon>Archosauria</taxon>
        <taxon>Dinosauria</taxon>
        <taxon>Saurischia</taxon>
        <taxon>Theropoda</taxon>
        <taxon>Coelurosauria</taxon>
        <taxon>Aves</taxon>
        <taxon>Neognathae</taxon>
        <taxon>Neoaves</taxon>
        <taxon>Telluraves</taxon>
        <taxon>Australaves</taxon>
        <taxon>Passeriformes</taxon>
        <taxon>Sylvioidea</taxon>
        <taxon>Hirundinidae</taxon>
        <taxon>Hirundo</taxon>
    </lineage>
</organism>
<dbReference type="RefSeq" id="YP_009918394.1">
    <property type="nucleotide sequence ID" value="NC_050293.1"/>
</dbReference>
<dbReference type="InterPro" id="IPR001516">
    <property type="entry name" value="Proton_antipo_N"/>
</dbReference>
<evidence type="ECO:0000313" key="21">
    <source>
        <dbReference type="EMBL" id="QLX47619.1"/>
    </source>
</evidence>
<feature type="transmembrane region" description="Helical" evidence="16">
    <location>
        <begin position="404"/>
        <end position="425"/>
    </location>
</feature>
<gene>
    <name evidence="21" type="primary">ND5</name>
</gene>
<dbReference type="GO" id="GO:0005743">
    <property type="term" value="C:mitochondrial inner membrane"/>
    <property type="evidence" value="ECO:0007669"/>
    <property type="project" value="UniProtKB-SubCell"/>
</dbReference>
<feature type="transmembrane region" description="Helical" evidence="16">
    <location>
        <begin position="485"/>
        <end position="503"/>
    </location>
</feature>
<keyword evidence="6 16" id="KW-0812">Transmembrane</keyword>
<evidence type="ECO:0000256" key="14">
    <source>
        <dbReference type="ARBA" id="ARBA00023136"/>
    </source>
</evidence>
<keyword evidence="4 16" id="KW-0813">Transport</keyword>
<feature type="domain" description="NADH-Ubiquinone oxidoreductase (complex I) chain 5 N-terminal" evidence="19">
    <location>
        <begin position="70"/>
        <end position="120"/>
    </location>
</feature>
<evidence type="ECO:0000256" key="3">
    <source>
        <dbReference type="ARBA" id="ARBA00021096"/>
    </source>
</evidence>
<evidence type="ECO:0000256" key="16">
    <source>
        <dbReference type="RuleBase" id="RU003404"/>
    </source>
</evidence>
<feature type="chain" id="PRO_5027996071" description="NADH-ubiquinone oxidoreductase chain 5" evidence="17">
    <location>
        <begin position="20"/>
        <end position="605"/>
    </location>
</feature>
<keyword evidence="5" id="KW-0679">Respiratory chain</keyword>
<keyword evidence="8" id="KW-1278">Translocase</keyword>
<dbReference type="Pfam" id="PF06455">
    <property type="entry name" value="NADH5_C"/>
    <property type="match status" value="1"/>
</dbReference>
<dbReference type="PRINTS" id="PR01434">
    <property type="entry name" value="NADHDHGNASE5"/>
</dbReference>
<comment type="function">
    <text evidence="16">Core subunit of the mitochondrial membrane respiratory chain NADH dehydrogenase (Complex I) which catalyzes electron transfer from NADH through the respiratory chain, using ubiquinone as an electron acceptor. Essential for the catalytic activity and assembly of complex I.</text>
</comment>
<comment type="similarity">
    <text evidence="16">Belongs to the complex I subunit 5 family.</text>
</comment>
<dbReference type="GO" id="GO:0015990">
    <property type="term" value="P:electron transport coupled proton transport"/>
    <property type="evidence" value="ECO:0007669"/>
    <property type="project" value="TreeGrafter"/>
</dbReference>
<feature type="transmembrane region" description="Helical" evidence="16">
    <location>
        <begin position="274"/>
        <end position="296"/>
    </location>
</feature>
<feature type="domain" description="NADH:quinone oxidoreductase/Mrp antiporter transmembrane" evidence="18">
    <location>
        <begin position="136"/>
        <end position="418"/>
    </location>
</feature>
<dbReference type="GO" id="GO:0008137">
    <property type="term" value="F:NADH dehydrogenase (ubiquinone) activity"/>
    <property type="evidence" value="ECO:0007669"/>
    <property type="project" value="UniProtKB-EC"/>
</dbReference>
<comment type="subcellular location">
    <subcellularLocation>
        <location evidence="1">Mitochondrion inner membrane</location>
        <topology evidence="1">Multi-pass membrane protein</topology>
    </subcellularLocation>
</comment>
<feature type="transmembrane region" description="Helical" evidence="16">
    <location>
        <begin position="115"/>
        <end position="135"/>
    </location>
</feature>
<keyword evidence="12 16" id="KW-0830">Ubiquinone</keyword>
<evidence type="ECO:0000256" key="5">
    <source>
        <dbReference type="ARBA" id="ARBA00022660"/>
    </source>
</evidence>
<dbReference type="Pfam" id="PF00361">
    <property type="entry name" value="Proton_antipo_M"/>
    <property type="match status" value="1"/>
</dbReference>
<evidence type="ECO:0000256" key="13">
    <source>
        <dbReference type="ARBA" id="ARBA00023128"/>
    </source>
</evidence>
<comment type="catalytic activity">
    <reaction evidence="15 16">
        <text>a ubiquinone + NADH + 5 H(+)(in) = a ubiquinol + NAD(+) + 4 H(+)(out)</text>
        <dbReference type="Rhea" id="RHEA:29091"/>
        <dbReference type="Rhea" id="RHEA-COMP:9565"/>
        <dbReference type="Rhea" id="RHEA-COMP:9566"/>
        <dbReference type="ChEBI" id="CHEBI:15378"/>
        <dbReference type="ChEBI" id="CHEBI:16389"/>
        <dbReference type="ChEBI" id="CHEBI:17976"/>
        <dbReference type="ChEBI" id="CHEBI:57540"/>
        <dbReference type="ChEBI" id="CHEBI:57945"/>
        <dbReference type="EC" id="7.1.1.2"/>
    </reaction>
</comment>
<evidence type="ECO:0000259" key="18">
    <source>
        <dbReference type="Pfam" id="PF00361"/>
    </source>
</evidence>
<keyword evidence="10 16" id="KW-1133">Transmembrane helix</keyword>
<evidence type="ECO:0000256" key="12">
    <source>
        <dbReference type="ARBA" id="ARBA00023075"/>
    </source>
</evidence>
<dbReference type="InterPro" id="IPR018393">
    <property type="entry name" value="NADHpl_OxRdtase_5_subgr"/>
</dbReference>
<dbReference type="PANTHER" id="PTHR42829:SF2">
    <property type="entry name" value="NADH-UBIQUINONE OXIDOREDUCTASE CHAIN 5"/>
    <property type="match status" value="1"/>
</dbReference>
<dbReference type="InterPro" id="IPR001750">
    <property type="entry name" value="ND/Mrp_TM"/>
</dbReference>
<protein>
    <recommendedName>
        <fullName evidence="3 16">NADH-ubiquinone oxidoreductase chain 5</fullName>
        <ecNumber evidence="2 16">7.1.1.2</ecNumber>
    </recommendedName>
</protein>
<reference evidence="21" key="1">
    <citation type="journal article" date="2020" name="Mitochondrial DNA Part B Resour">
        <title>Complete mitochondrial genomes provide current refined phylogenomic hypotheses for relationships among ten Hirundo species.</title>
        <authorList>
            <person name="Carter J.K."/>
            <person name="Innes P."/>
            <person name="Goebl A.M."/>
            <person name="Johnson B."/>
            <person name="Gebert M."/>
            <person name="Attia Z."/>
            <person name="Gabani Z."/>
            <person name="Li R."/>
            <person name="Melie T."/>
            <person name="Dart C."/>
            <person name="Mares A."/>
            <person name="Greidanus C."/>
            <person name="Paterson J."/>
            <person name="Wall B."/>
            <person name="Cortese G."/>
            <person name="Thirouin K."/>
            <person name="Glime G."/>
            <person name="Rutten J."/>
            <person name="Poyd C."/>
            <person name="Post E."/>
            <person name="Wall B."/>
            <person name="Elhadi A.A."/>
            <person name="Feldmann K."/>
            <person name="Danz A."/>
            <person name="Blanchard T."/>
            <person name="Amato S."/>
            <person name="Reinert S."/>
            <person name="Pogoda C.S."/>
            <person name="Scordato E.S.C."/>
            <person name="Hund A.K."/>
            <person name="Safran R.J."/>
            <person name="Kane N.C."/>
        </authorList>
    </citation>
    <scope>NUCLEOTIDE SEQUENCE</scope>
</reference>
<dbReference type="InterPro" id="IPR010934">
    <property type="entry name" value="NADH_DH_su5_C"/>
</dbReference>